<protein>
    <submittedName>
        <fullName evidence="1">Uncharacterized protein</fullName>
    </submittedName>
</protein>
<organism evidence="1 2">
    <name type="scientific">Corynebacterium massiliense DSM 45435</name>
    <dbReference type="NCBI Taxonomy" id="1121364"/>
    <lineage>
        <taxon>Bacteria</taxon>
        <taxon>Bacillati</taxon>
        <taxon>Actinomycetota</taxon>
        <taxon>Actinomycetes</taxon>
        <taxon>Mycobacteriales</taxon>
        <taxon>Corynebacteriaceae</taxon>
        <taxon>Corynebacterium</taxon>
    </lineage>
</organism>
<dbReference type="EMBL" id="CP063189">
    <property type="protein sequence ID" value="WCZ31531.1"/>
    <property type="molecule type" value="Genomic_DNA"/>
</dbReference>
<evidence type="ECO:0000313" key="2">
    <source>
        <dbReference type="Proteomes" id="UP001220064"/>
    </source>
</evidence>
<proteinExistence type="predicted"/>
<keyword evidence="2" id="KW-1185">Reference proteome</keyword>
<sequence length="117" mass="12853">MGDISLHQDCEQAVGFKPDKPFWHCGDTSVKGQSAEVDDIEASLPRFIRRCQTSNKLGDEEVKSPAEGVFTANNTATKAVAVERDDADGTYDFIAFHGPDAEKFQEQIAEDHAHAEN</sequence>
<gene>
    <name evidence="1" type="ORF">CMASS_00300</name>
</gene>
<accession>A0ABY7U4C2</accession>
<reference evidence="1 2" key="1">
    <citation type="submission" date="2020-10" db="EMBL/GenBank/DDBJ databases">
        <title>Complete genome sequence of Corynebacterium massiliense DSM 45435, type strain of Corynebacterium massiliense.</title>
        <authorList>
            <person name="Busche T."/>
            <person name="Kalinowski J."/>
            <person name="Ruckert C."/>
        </authorList>
    </citation>
    <scope>NUCLEOTIDE SEQUENCE [LARGE SCALE GENOMIC DNA]</scope>
    <source>
        <strain evidence="1 2">DSM 45435</strain>
    </source>
</reference>
<name>A0ABY7U4C2_9CORY</name>
<evidence type="ECO:0000313" key="1">
    <source>
        <dbReference type="EMBL" id="WCZ31531.1"/>
    </source>
</evidence>
<dbReference type="Proteomes" id="UP001220064">
    <property type="component" value="Chromosome"/>
</dbReference>